<evidence type="ECO:0000256" key="3">
    <source>
        <dbReference type="ARBA" id="ARBA00011489"/>
    </source>
</evidence>
<protein>
    <recommendedName>
        <fullName evidence="8">CASP-like protein</fullName>
    </recommendedName>
</protein>
<feature type="compositionally biased region" description="Polar residues" evidence="9">
    <location>
        <begin position="261"/>
        <end position="274"/>
    </location>
</feature>
<name>A0AAW1W187_RUBAR</name>
<evidence type="ECO:0000256" key="6">
    <source>
        <dbReference type="ARBA" id="ARBA00022989"/>
    </source>
</evidence>
<dbReference type="PANTHER" id="PTHR33573">
    <property type="entry name" value="CASP-LIKE PROTEIN 4A4"/>
    <property type="match status" value="1"/>
</dbReference>
<comment type="similarity">
    <text evidence="2 8">Belongs to the Casparian strip membrane proteins (CASP) family.</text>
</comment>
<dbReference type="GO" id="GO:0005886">
    <property type="term" value="C:plasma membrane"/>
    <property type="evidence" value="ECO:0007669"/>
    <property type="project" value="UniProtKB-SubCell"/>
</dbReference>
<evidence type="ECO:0000256" key="7">
    <source>
        <dbReference type="ARBA" id="ARBA00023136"/>
    </source>
</evidence>
<evidence type="ECO:0000259" key="10">
    <source>
        <dbReference type="Pfam" id="PF04535"/>
    </source>
</evidence>
<feature type="domain" description="Casparian strip membrane protein" evidence="10">
    <location>
        <begin position="39"/>
        <end position="118"/>
    </location>
</feature>
<evidence type="ECO:0000256" key="5">
    <source>
        <dbReference type="ARBA" id="ARBA00022692"/>
    </source>
</evidence>
<sequence length="274" mass="30169">MAQESTTPSQIASLILRAKFVLSNNLPTDTCFLRSSLVPHNLTQLAFSIYEILSGEDGRLLLTFFGDKFMPYMLATGAGAGFGVTVDLMRLTDQLKIDMSMFFDKAYASASLLLLAFISTAALSIISALTLPKRLNRELLHAFIHAFALTFYPSQSTSKSPAHHKLVTKPQPKPATIKYPNHLPSATMKNHAVTTSNRHSTGPNCPAETPRLRSIQLNRELLLQKHTKRPESLTQVLPLSPEPRRVDAAVDKKPSHRRRPQSSSAITAPCTSPP</sequence>
<dbReference type="EMBL" id="JBEDUW010000007">
    <property type="protein sequence ID" value="KAK9913488.1"/>
    <property type="molecule type" value="Genomic_DNA"/>
</dbReference>
<evidence type="ECO:0000256" key="1">
    <source>
        <dbReference type="ARBA" id="ARBA00004651"/>
    </source>
</evidence>
<proteinExistence type="inferred from homology"/>
<comment type="subunit">
    <text evidence="3 8">Homodimer and heterodimers.</text>
</comment>
<gene>
    <name evidence="11" type="ORF">M0R45_037302</name>
</gene>
<evidence type="ECO:0000256" key="8">
    <source>
        <dbReference type="RuleBase" id="RU361233"/>
    </source>
</evidence>
<evidence type="ECO:0000256" key="2">
    <source>
        <dbReference type="ARBA" id="ARBA00007651"/>
    </source>
</evidence>
<dbReference type="AlphaFoldDB" id="A0AAW1W187"/>
<evidence type="ECO:0000313" key="12">
    <source>
        <dbReference type="Proteomes" id="UP001457282"/>
    </source>
</evidence>
<keyword evidence="12" id="KW-1185">Reference proteome</keyword>
<keyword evidence="6 8" id="KW-1133">Transmembrane helix</keyword>
<accession>A0AAW1W187</accession>
<reference evidence="11 12" key="1">
    <citation type="journal article" date="2023" name="G3 (Bethesda)">
        <title>A chromosome-length genome assembly and annotation of blackberry (Rubus argutus, cv. 'Hillquist').</title>
        <authorList>
            <person name="Bruna T."/>
            <person name="Aryal R."/>
            <person name="Dudchenko O."/>
            <person name="Sargent D.J."/>
            <person name="Mead D."/>
            <person name="Buti M."/>
            <person name="Cavallini A."/>
            <person name="Hytonen T."/>
            <person name="Andres J."/>
            <person name="Pham M."/>
            <person name="Weisz D."/>
            <person name="Mascagni F."/>
            <person name="Usai G."/>
            <person name="Natali L."/>
            <person name="Bassil N."/>
            <person name="Fernandez G.E."/>
            <person name="Lomsadze A."/>
            <person name="Armour M."/>
            <person name="Olukolu B."/>
            <person name="Poorten T."/>
            <person name="Britton C."/>
            <person name="Davik J."/>
            <person name="Ashrafi H."/>
            <person name="Aiden E.L."/>
            <person name="Borodovsky M."/>
            <person name="Worthington M."/>
        </authorList>
    </citation>
    <scope>NUCLEOTIDE SEQUENCE [LARGE SCALE GENOMIC DNA]</scope>
    <source>
        <strain evidence="11">PI 553951</strain>
    </source>
</reference>
<comment type="caution">
    <text evidence="8">Lacks conserved residue(s) required for the propagation of feature annotation.</text>
</comment>
<comment type="subcellular location">
    <subcellularLocation>
        <location evidence="1 8">Cell membrane</location>
        <topology evidence="1 8">Multi-pass membrane protein</topology>
    </subcellularLocation>
</comment>
<feature type="region of interest" description="Disordered" evidence="9">
    <location>
        <begin position="226"/>
        <end position="274"/>
    </location>
</feature>
<feature type="compositionally biased region" description="Basic and acidic residues" evidence="9">
    <location>
        <begin position="242"/>
        <end position="253"/>
    </location>
</feature>
<dbReference type="InterPro" id="IPR006702">
    <property type="entry name" value="CASP_dom"/>
</dbReference>
<dbReference type="Proteomes" id="UP001457282">
    <property type="component" value="Unassembled WGS sequence"/>
</dbReference>
<keyword evidence="5 8" id="KW-0812">Transmembrane</keyword>
<organism evidence="11 12">
    <name type="scientific">Rubus argutus</name>
    <name type="common">Southern blackberry</name>
    <dbReference type="NCBI Taxonomy" id="59490"/>
    <lineage>
        <taxon>Eukaryota</taxon>
        <taxon>Viridiplantae</taxon>
        <taxon>Streptophyta</taxon>
        <taxon>Embryophyta</taxon>
        <taxon>Tracheophyta</taxon>
        <taxon>Spermatophyta</taxon>
        <taxon>Magnoliopsida</taxon>
        <taxon>eudicotyledons</taxon>
        <taxon>Gunneridae</taxon>
        <taxon>Pentapetalae</taxon>
        <taxon>rosids</taxon>
        <taxon>fabids</taxon>
        <taxon>Rosales</taxon>
        <taxon>Rosaceae</taxon>
        <taxon>Rosoideae</taxon>
        <taxon>Rosoideae incertae sedis</taxon>
        <taxon>Rubus</taxon>
    </lineage>
</organism>
<keyword evidence="4 8" id="KW-1003">Cell membrane</keyword>
<feature type="transmembrane region" description="Helical" evidence="8">
    <location>
        <begin position="69"/>
        <end position="86"/>
    </location>
</feature>
<evidence type="ECO:0000313" key="11">
    <source>
        <dbReference type="EMBL" id="KAK9913488.1"/>
    </source>
</evidence>
<dbReference type="PANTHER" id="PTHR33573:SF40">
    <property type="entry name" value="CASP-LIKE PROTEIN 4D2"/>
    <property type="match status" value="1"/>
</dbReference>
<evidence type="ECO:0000256" key="9">
    <source>
        <dbReference type="SAM" id="MobiDB-lite"/>
    </source>
</evidence>
<keyword evidence="7 8" id="KW-0472">Membrane</keyword>
<feature type="transmembrane region" description="Helical" evidence="8">
    <location>
        <begin position="106"/>
        <end position="131"/>
    </location>
</feature>
<comment type="caution">
    <text evidence="11">The sequence shown here is derived from an EMBL/GenBank/DDBJ whole genome shotgun (WGS) entry which is preliminary data.</text>
</comment>
<dbReference type="Pfam" id="PF04535">
    <property type="entry name" value="CASP_dom"/>
    <property type="match status" value="1"/>
</dbReference>
<evidence type="ECO:0000256" key="4">
    <source>
        <dbReference type="ARBA" id="ARBA00022475"/>
    </source>
</evidence>